<name>A0A9D1QZU7_9BACT</name>
<feature type="domain" description="Response regulatory" evidence="7">
    <location>
        <begin position="4"/>
        <end position="118"/>
    </location>
</feature>
<dbReference type="InterPro" id="IPR035965">
    <property type="entry name" value="PAS-like_dom_sf"/>
</dbReference>
<evidence type="ECO:0000313" key="9">
    <source>
        <dbReference type="EMBL" id="HIW78325.1"/>
    </source>
</evidence>
<feature type="domain" description="Histidine kinase" evidence="6">
    <location>
        <begin position="420"/>
        <end position="635"/>
    </location>
</feature>
<sequence length="641" mass="71395">MKETILLVDDEQGIRTVMGLSLRDAGYNVITVASAEEALQLFAERPIPIVITDIRMPGMSGLDLLRHIKVVAPDTEVILISGHADLEMAIQGLKLEASDFITKPIDDELLHVSLKRALERISMRNRLKEYTSNLEKMINEKSAQLIEAERQLAARQVVDGFAFGLHTLGSSMSGEQQAFNELPCFIAMHDRFMEILAVNDLYRERLGNLVGHPSWEPYVLHSNEAMIPVERAIVEGRGARSEQILRDRNGKEIPVLVHTAPILNNEGEVELVLELSVDEQESRRLREELRVTRERFRQLFEESPCYVSVVNRDLQVLEANRAFRHTFGMQSGKRCHELFAGSPNVCDECPVQRSFQDGKPYHTEKVVIDHEGRPVNVLVWTAPLRDTSGNITECIEMATDITELRQLQDRLASLGLLMGSTAHGIKGMLTALDGSVYRLSSGLDKGDEARTRDSLKDLRQLVSRLRKMVLDILYFAKERKLDWNILVAEEFMRSVVSTVNDKAAEAGVAVSFEAEGDPGTFEADASALSAALVNLLENAVDACRADGSKKEHFLRVAVKGHADVVEFRIEDNGIGMSEETRAKLFTLFFSSKGKGGTGIGLYVARQVVMQHGGRIDVASTRGEGSVFTVFMPRILAKAESR</sequence>
<feature type="domain" description="PAC" evidence="8">
    <location>
        <begin position="239"/>
        <end position="291"/>
    </location>
</feature>
<dbReference type="SMART" id="SM00387">
    <property type="entry name" value="HATPase_c"/>
    <property type="match status" value="1"/>
</dbReference>
<comment type="caution">
    <text evidence="9">The sequence shown here is derived from an EMBL/GenBank/DDBJ whole genome shotgun (WGS) entry which is preliminary data.</text>
</comment>
<dbReference type="EC" id="2.7.13.3" evidence="2"/>
<evidence type="ECO:0000259" key="7">
    <source>
        <dbReference type="PROSITE" id="PS50110"/>
    </source>
</evidence>
<keyword evidence="5" id="KW-0175">Coiled coil</keyword>
<dbReference type="InterPro" id="IPR000014">
    <property type="entry name" value="PAS"/>
</dbReference>
<dbReference type="Proteomes" id="UP000824264">
    <property type="component" value="Unassembled WGS sequence"/>
</dbReference>
<dbReference type="InterPro" id="IPR005467">
    <property type="entry name" value="His_kinase_dom"/>
</dbReference>
<dbReference type="Pfam" id="PF02518">
    <property type="entry name" value="HATPase_c"/>
    <property type="match status" value="1"/>
</dbReference>
<gene>
    <name evidence="9" type="ORF">H9874_04175</name>
</gene>
<dbReference type="PANTHER" id="PTHR43547">
    <property type="entry name" value="TWO-COMPONENT HISTIDINE KINASE"/>
    <property type="match status" value="1"/>
</dbReference>
<feature type="coiled-coil region" evidence="5">
    <location>
        <begin position="120"/>
        <end position="151"/>
    </location>
</feature>
<evidence type="ECO:0000256" key="5">
    <source>
        <dbReference type="SAM" id="Coils"/>
    </source>
</evidence>
<evidence type="ECO:0000259" key="8">
    <source>
        <dbReference type="PROSITE" id="PS50113"/>
    </source>
</evidence>
<dbReference type="Gene3D" id="3.40.50.2300">
    <property type="match status" value="1"/>
</dbReference>
<reference evidence="9" key="1">
    <citation type="journal article" date="2021" name="PeerJ">
        <title>Extensive microbial diversity within the chicken gut microbiome revealed by metagenomics and culture.</title>
        <authorList>
            <person name="Gilroy R."/>
            <person name="Ravi A."/>
            <person name="Getino M."/>
            <person name="Pursley I."/>
            <person name="Horton D.L."/>
            <person name="Alikhan N.F."/>
            <person name="Baker D."/>
            <person name="Gharbi K."/>
            <person name="Hall N."/>
            <person name="Watson M."/>
            <person name="Adriaenssens E.M."/>
            <person name="Foster-Nyarko E."/>
            <person name="Jarju S."/>
            <person name="Secka A."/>
            <person name="Antonio M."/>
            <person name="Oren A."/>
            <person name="Chaudhuri R.R."/>
            <person name="La Ragione R."/>
            <person name="Hildebrand F."/>
            <person name="Pallen M.J."/>
        </authorList>
    </citation>
    <scope>NUCLEOTIDE SEQUENCE</scope>
    <source>
        <strain evidence="9">ChiSxjej5B17-1746</strain>
    </source>
</reference>
<comment type="catalytic activity">
    <reaction evidence="1">
        <text>ATP + protein L-histidine = ADP + protein N-phospho-L-histidine.</text>
        <dbReference type="EC" id="2.7.13.3"/>
    </reaction>
</comment>
<dbReference type="InterPro" id="IPR036097">
    <property type="entry name" value="HisK_dim/P_sf"/>
</dbReference>
<feature type="coiled-coil region" evidence="5">
    <location>
        <begin position="275"/>
        <end position="302"/>
    </location>
</feature>
<dbReference type="NCBIfam" id="TIGR00229">
    <property type="entry name" value="sensory_box"/>
    <property type="match status" value="1"/>
</dbReference>
<evidence type="ECO:0000256" key="1">
    <source>
        <dbReference type="ARBA" id="ARBA00000085"/>
    </source>
</evidence>
<evidence type="ECO:0000256" key="2">
    <source>
        <dbReference type="ARBA" id="ARBA00012438"/>
    </source>
</evidence>
<dbReference type="SUPFAM" id="SSF47384">
    <property type="entry name" value="Homodimeric domain of signal transducing histidine kinase"/>
    <property type="match status" value="1"/>
</dbReference>
<organism evidence="9 10">
    <name type="scientific">Candidatus Bilophila faecipullorum</name>
    <dbReference type="NCBI Taxonomy" id="2838482"/>
    <lineage>
        <taxon>Bacteria</taxon>
        <taxon>Pseudomonadati</taxon>
        <taxon>Thermodesulfobacteriota</taxon>
        <taxon>Desulfovibrionia</taxon>
        <taxon>Desulfovibrionales</taxon>
        <taxon>Desulfovibrionaceae</taxon>
        <taxon>Bilophila</taxon>
    </lineage>
</organism>
<dbReference type="InterPro" id="IPR013656">
    <property type="entry name" value="PAS_4"/>
</dbReference>
<dbReference type="GO" id="GO:0000155">
    <property type="term" value="F:phosphorelay sensor kinase activity"/>
    <property type="evidence" value="ECO:0007669"/>
    <property type="project" value="InterPro"/>
</dbReference>
<dbReference type="PROSITE" id="PS50113">
    <property type="entry name" value="PAC"/>
    <property type="match status" value="2"/>
</dbReference>
<dbReference type="PANTHER" id="PTHR43547:SF2">
    <property type="entry name" value="HYBRID SIGNAL TRANSDUCTION HISTIDINE KINASE C"/>
    <property type="match status" value="1"/>
</dbReference>
<keyword evidence="3 4" id="KW-0597">Phosphoprotein</keyword>
<dbReference type="Gene3D" id="3.30.565.10">
    <property type="entry name" value="Histidine kinase-like ATPase, C-terminal domain"/>
    <property type="match status" value="1"/>
</dbReference>
<evidence type="ECO:0000313" key="10">
    <source>
        <dbReference type="Proteomes" id="UP000824264"/>
    </source>
</evidence>
<dbReference type="PROSITE" id="PS50109">
    <property type="entry name" value="HIS_KIN"/>
    <property type="match status" value="1"/>
</dbReference>
<dbReference type="InterPro" id="IPR004358">
    <property type="entry name" value="Sig_transdc_His_kin-like_C"/>
</dbReference>
<dbReference type="SUPFAM" id="SSF52172">
    <property type="entry name" value="CheY-like"/>
    <property type="match status" value="1"/>
</dbReference>
<evidence type="ECO:0000256" key="3">
    <source>
        <dbReference type="ARBA" id="ARBA00022553"/>
    </source>
</evidence>
<feature type="domain" description="PAC" evidence="8">
    <location>
        <begin position="361"/>
        <end position="413"/>
    </location>
</feature>
<dbReference type="SMART" id="SM00448">
    <property type="entry name" value="REC"/>
    <property type="match status" value="1"/>
</dbReference>
<dbReference type="Pfam" id="PF00072">
    <property type="entry name" value="Response_reg"/>
    <property type="match status" value="1"/>
</dbReference>
<dbReference type="InterPro" id="IPR036890">
    <property type="entry name" value="HATPase_C_sf"/>
</dbReference>
<dbReference type="CDD" id="cd00130">
    <property type="entry name" value="PAS"/>
    <property type="match status" value="2"/>
</dbReference>
<reference evidence="9" key="2">
    <citation type="submission" date="2021-04" db="EMBL/GenBank/DDBJ databases">
        <authorList>
            <person name="Gilroy R."/>
        </authorList>
    </citation>
    <scope>NUCLEOTIDE SEQUENCE</scope>
    <source>
        <strain evidence="9">ChiSxjej5B17-1746</strain>
    </source>
</reference>
<dbReference type="InterPro" id="IPR003594">
    <property type="entry name" value="HATPase_dom"/>
</dbReference>
<dbReference type="AlphaFoldDB" id="A0A9D1QZU7"/>
<dbReference type="Pfam" id="PF08448">
    <property type="entry name" value="PAS_4"/>
    <property type="match status" value="2"/>
</dbReference>
<protein>
    <recommendedName>
        <fullName evidence="2">histidine kinase</fullName>
        <ecNumber evidence="2">2.7.13.3</ecNumber>
    </recommendedName>
</protein>
<dbReference type="PROSITE" id="PS50110">
    <property type="entry name" value="RESPONSE_REGULATORY"/>
    <property type="match status" value="1"/>
</dbReference>
<dbReference type="InterPro" id="IPR001789">
    <property type="entry name" value="Sig_transdc_resp-reg_receiver"/>
</dbReference>
<dbReference type="PRINTS" id="PR00344">
    <property type="entry name" value="BCTRLSENSOR"/>
</dbReference>
<evidence type="ECO:0000259" key="6">
    <source>
        <dbReference type="PROSITE" id="PS50109"/>
    </source>
</evidence>
<dbReference type="InterPro" id="IPR011006">
    <property type="entry name" value="CheY-like_superfamily"/>
</dbReference>
<proteinExistence type="predicted"/>
<evidence type="ECO:0000256" key="4">
    <source>
        <dbReference type="PROSITE-ProRule" id="PRU00169"/>
    </source>
</evidence>
<dbReference type="Gene3D" id="1.10.287.130">
    <property type="match status" value="1"/>
</dbReference>
<dbReference type="EMBL" id="DXGI01000149">
    <property type="protein sequence ID" value="HIW78325.1"/>
    <property type="molecule type" value="Genomic_DNA"/>
</dbReference>
<dbReference type="SUPFAM" id="SSF55785">
    <property type="entry name" value="PYP-like sensor domain (PAS domain)"/>
    <property type="match status" value="2"/>
</dbReference>
<accession>A0A9D1QZU7</accession>
<dbReference type="InterPro" id="IPR000700">
    <property type="entry name" value="PAS-assoc_C"/>
</dbReference>
<dbReference type="Gene3D" id="3.30.450.20">
    <property type="entry name" value="PAS domain"/>
    <property type="match status" value="2"/>
</dbReference>
<dbReference type="SUPFAM" id="SSF55874">
    <property type="entry name" value="ATPase domain of HSP90 chaperone/DNA topoisomerase II/histidine kinase"/>
    <property type="match status" value="1"/>
</dbReference>
<feature type="modified residue" description="4-aspartylphosphate" evidence="4">
    <location>
        <position position="53"/>
    </location>
</feature>